<evidence type="ECO:0000313" key="2">
    <source>
        <dbReference type="Proteomes" id="UP000626697"/>
    </source>
</evidence>
<keyword evidence="2" id="KW-1185">Reference proteome</keyword>
<protein>
    <submittedName>
        <fullName evidence="1">Excinuclease UvrABC nuclease subunit</fullName>
    </submittedName>
</protein>
<dbReference type="RefSeq" id="WP_182503044.1">
    <property type="nucleotide sequence ID" value="NZ_JACJHX010000008.1"/>
</dbReference>
<organism evidence="1 2">
    <name type="scientific">Peribacillus huizhouensis</name>
    <dbReference type="NCBI Taxonomy" id="1501239"/>
    <lineage>
        <taxon>Bacteria</taxon>
        <taxon>Bacillati</taxon>
        <taxon>Bacillota</taxon>
        <taxon>Bacilli</taxon>
        <taxon>Bacillales</taxon>
        <taxon>Bacillaceae</taxon>
        <taxon>Peribacillus</taxon>
    </lineage>
</organism>
<name>A0ABR6CRG1_9BACI</name>
<dbReference type="CDD" id="cd00719">
    <property type="entry name" value="GIY-YIG_SF"/>
    <property type="match status" value="1"/>
</dbReference>
<accession>A0ABR6CRG1</accession>
<dbReference type="InterPro" id="IPR035901">
    <property type="entry name" value="GIY-YIG_endonuc_sf"/>
</dbReference>
<proteinExistence type="predicted"/>
<dbReference type="SUPFAM" id="SSF82771">
    <property type="entry name" value="GIY-YIG endonuclease"/>
    <property type="match status" value="1"/>
</dbReference>
<gene>
    <name evidence="1" type="ORF">HNP81_002906</name>
</gene>
<sequence>MSTTKVNGKIEIQVSGNFMNNLNKEQSANIKTLSFDFSQHEDVYPWSKSVHLGLPKRIGFYFVKDNNDKVIYVGLANGQKGLFERHSKHEKKHLFELFNAKELLVFFCDDLAKDDPGKIAVLERYFIYTLEPVLNNDIKLSKSTNSFVIEMMTEKIDKMLSTRKLPTEIYDRIEELQQELIELKEAEILIREKYHELLKKVSFETVQLSEKEKHIGMHKKCDYYKEAHEKSRKDLEQFATEGNVIEINGAYMLWNK</sequence>
<evidence type="ECO:0000313" key="1">
    <source>
        <dbReference type="EMBL" id="MBA9027616.1"/>
    </source>
</evidence>
<dbReference type="EMBL" id="JACJHX010000008">
    <property type="protein sequence ID" value="MBA9027616.1"/>
    <property type="molecule type" value="Genomic_DNA"/>
</dbReference>
<reference evidence="1 2" key="1">
    <citation type="submission" date="2020-08" db="EMBL/GenBank/DDBJ databases">
        <title>Genomic Encyclopedia of Type Strains, Phase IV (KMG-IV): sequencing the most valuable type-strain genomes for metagenomic binning, comparative biology and taxonomic classification.</title>
        <authorList>
            <person name="Goeker M."/>
        </authorList>
    </citation>
    <scope>NUCLEOTIDE SEQUENCE [LARGE SCALE GENOMIC DNA]</scope>
    <source>
        <strain evidence="1 2">DSM 105481</strain>
    </source>
</reference>
<dbReference type="Proteomes" id="UP000626697">
    <property type="component" value="Unassembled WGS sequence"/>
</dbReference>
<comment type="caution">
    <text evidence="1">The sequence shown here is derived from an EMBL/GenBank/DDBJ whole genome shotgun (WGS) entry which is preliminary data.</text>
</comment>